<keyword evidence="3" id="KW-1185">Reference proteome</keyword>
<dbReference type="AlphaFoldDB" id="A0A919THM3"/>
<dbReference type="Proteomes" id="UP000677082">
    <property type="component" value="Unassembled WGS sequence"/>
</dbReference>
<dbReference type="EMBL" id="BOQN01000097">
    <property type="protein sequence ID" value="GIM95700.1"/>
    <property type="molecule type" value="Genomic_DNA"/>
</dbReference>
<evidence type="ECO:0000313" key="2">
    <source>
        <dbReference type="EMBL" id="GIM95700.1"/>
    </source>
</evidence>
<evidence type="ECO:0000313" key="3">
    <source>
        <dbReference type="Proteomes" id="UP000677082"/>
    </source>
</evidence>
<sequence>MAGQTPDHCISRRFTGGSCLRSDAANAEPRLLIAAGYQAGLPAPAARRPTTQPPNSTRQHQTGGG</sequence>
<feature type="compositionally biased region" description="Polar residues" evidence="1">
    <location>
        <begin position="55"/>
        <end position="65"/>
    </location>
</feature>
<evidence type="ECO:0000256" key="1">
    <source>
        <dbReference type="SAM" id="MobiDB-lite"/>
    </source>
</evidence>
<gene>
    <name evidence="2" type="ORF">Ato02nite_074930</name>
</gene>
<accession>A0A919THM3</accession>
<organism evidence="2 3">
    <name type="scientific">Paractinoplanes toevensis</name>
    <dbReference type="NCBI Taxonomy" id="571911"/>
    <lineage>
        <taxon>Bacteria</taxon>
        <taxon>Bacillati</taxon>
        <taxon>Actinomycetota</taxon>
        <taxon>Actinomycetes</taxon>
        <taxon>Micromonosporales</taxon>
        <taxon>Micromonosporaceae</taxon>
        <taxon>Paractinoplanes</taxon>
    </lineage>
</organism>
<proteinExistence type="predicted"/>
<reference evidence="2 3" key="1">
    <citation type="submission" date="2021-03" db="EMBL/GenBank/DDBJ databases">
        <title>Whole genome shotgun sequence of Actinoplanes toevensis NBRC 105298.</title>
        <authorList>
            <person name="Komaki H."/>
            <person name="Tamura T."/>
        </authorList>
    </citation>
    <scope>NUCLEOTIDE SEQUENCE [LARGE SCALE GENOMIC DNA]</scope>
    <source>
        <strain evidence="2 3">NBRC 105298</strain>
    </source>
</reference>
<feature type="region of interest" description="Disordered" evidence="1">
    <location>
        <begin position="42"/>
        <end position="65"/>
    </location>
</feature>
<protein>
    <submittedName>
        <fullName evidence="2">Uncharacterized protein</fullName>
    </submittedName>
</protein>
<feature type="compositionally biased region" description="Low complexity" evidence="1">
    <location>
        <begin position="42"/>
        <end position="54"/>
    </location>
</feature>
<comment type="caution">
    <text evidence="2">The sequence shown here is derived from an EMBL/GenBank/DDBJ whole genome shotgun (WGS) entry which is preliminary data.</text>
</comment>
<name>A0A919THM3_9ACTN</name>